<dbReference type="AlphaFoldDB" id="A0A117NIM9"/>
<name>A0A117NIM9_PICGL</name>
<organism evidence="1">
    <name type="scientific">Picea glauca</name>
    <name type="common">White spruce</name>
    <name type="synonym">Pinus glauca</name>
    <dbReference type="NCBI Taxonomy" id="3330"/>
    <lineage>
        <taxon>Eukaryota</taxon>
        <taxon>Viridiplantae</taxon>
        <taxon>Streptophyta</taxon>
        <taxon>Embryophyta</taxon>
        <taxon>Tracheophyta</taxon>
        <taxon>Spermatophyta</taxon>
        <taxon>Pinopsida</taxon>
        <taxon>Pinidae</taxon>
        <taxon>Conifers I</taxon>
        <taxon>Pinales</taxon>
        <taxon>Pinaceae</taxon>
        <taxon>Picea</taxon>
    </lineage>
</organism>
<gene>
    <name evidence="1" type="ORF">ABT39_MTgene54</name>
</gene>
<comment type="caution">
    <text evidence="1">The sequence shown here is derived from an EMBL/GenBank/DDBJ whole genome shotgun (WGS) entry which is preliminary data.</text>
</comment>
<geneLocation type="mitochondrion" evidence="1"/>
<reference evidence="1" key="1">
    <citation type="journal article" date="2015" name="Genome Biol. Evol.">
        <title>Organellar Genomes of White Spruce (Picea glauca): Assembly and Annotation.</title>
        <authorList>
            <person name="Jackman S.D."/>
            <person name="Warren R.L."/>
            <person name="Gibb E.A."/>
            <person name="Vandervalk B.P."/>
            <person name="Mohamadi H."/>
            <person name="Chu J."/>
            <person name="Raymond A."/>
            <person name="Pleasance S."/>
            <person name="Coope R."/>
            <person name="Wildung M.R."/>
            <person name="Ritland C.E."/>
            <person name="Bousquet J."/>
            <person name="Jones S.J."/>
            <person name="Bohlmann J."/>
            <person name="Birol I."/>
        </authorList>
    </citation>
    <scope>NUCLEOTIDE SEQUENCE [LARGE SCALE GENOMIC DNA]</scope>
    <source>
        <tissue evidence="1">Flushing bud</tissue>
    </source>
</reference>
<protein>
    <submittedName>
        <fullName evidence="1">Uncharacterized protein</fullName>
    </submittedName>
</protein>
<dbReference type="EMBL" id="LKAM01000001">
    <property type="protein sequence ID" value="KUM50211.1"/>
    <property type="molecule type" value="Genomic_DNA"/>
</dbReference>
<proteinExistence type="predicted"/>
<sequence>MPDVTLHSFHPFSGPELTFLSLGSFWVGGRRVSLLAHPRSLTTYEWLFKWVIEEAKNPIRHKDSPLSEQQMALHRLADLVTGEVLVLTGVEN</sequence>
<accession>A0A117NIM9</accession>
<evidence type="ECO:0000313" key="1">
    <source>
        <dbReference type="EMBL" id="KUM50211.1"/>
    </source>
</evidence>
<keyword evidence="1" id="KW-0496">Mitochondrion</keyword>